<name>A0A5B7G7H2_PORTR</name>
<gene>
    <name evidence="1" type="ORF">E2C01_047348</name>
</gene>
<evidence type="ECO:0000313" key="1">
    <source>
        <dbReference type="EMBL" id="MPC53456.1"/>
    </source>
</evidence>
<dbReference type="EMBL" id="VSRR010011636">
    <property type="protein sequence ID" value="MPC53456.1"/>
    <property type="molecule type" value="Genomic_DNA"/>
</dbReference>
<dbReference type="AlphaFoldDB" id="A0A5B7G7H2"/>
<proteinExistence type="predicted"/>
<organism evidence="1 2">
    <name type="scientific">Portunus trituberculatus</name>
    <name type="common">Swimming crab</name>
    <name type="synonym">Neptunus trituberculatus</name>
    <dbReference type="NCBI Taxonomy" id="210409"/>
    <lineage>
        <taxon>Eukaryota</taxon>
        <taxon>Metazoa</taxon>
        <taxon>Ecdysozoa</taxon>
        <taxon>Arthropoda</taxon>
        <taxon>Crustacea</taxon>
        <taxon>Multicrustacea</taxon>
        <taxon>Malacostraca</taxon>
        <taxon>Eumalacostraca</taxon>
        <taxon>Eucarida</taxon>
        <taxon>Decapoda</taxon>
        <taxon>Pleocyemata</taxon>
        <taxon>Brachyura</taxon>
        <taxon>Eubrachyura</taxon>
        <taxon>Portunoidea</taxon>
        <taxon>Portunidae</taxon>
        <taxon>Portuninae</taxon>
        <taxon>Portunus</taxon>
    </lineage>
</organism>
<dbReference type="Proteomes" id="UP000324222">
    <property type="component" value="Unassembled WGS sequence"/>
</dbReference>
<evidence type="ECO:0000313" key="2">
    <source>
        <dbReference type="Proteomes" id="UP000324222"/>
    </source>
</evidence>
<accession>A0A5B7G7H2</accession>
<comment type="caution">
    <text evidence="1">The sequence shown here is derived from an EMBL/GenBank/DDBJ whole genome shotgun (WGS) entry which is preliminary data.</text>
</comment>
<reference evidence="1 2" key="1">
    <citation type="submission" date="2019-05" db="EMBL/GenBank/DDBJ databases">
        <title>Another draft genome of Portunus trituberculatus and its Hox gene families provides insights of decapod evolution.</title>
        <authorList>
            <person name="Jeong J.-H."/>
            <person name="Song I."/>
            <person name="Kim S."/>
            <person name="Choi T."/>
            <person name="Kim D."/>
            <person name="Ryu S."/>
            <person name="Kim W."/>
        </authorList>
    </citation>
    <scope>NUCLEOTIDE SEQUENCE [LARGE SCALE GENOMIC DNA]</scope>
    <source>
        <tissue evidence="1">Muscle</tissue>
    </source>
</reference>
<keyword evidence="2" id="KW-1185">Reference proteome</keyword>
<protein>
    <submittedName>
        <fullName evidence="1">Uncharacterized protein</fullName>
    </submittedName>
</protein>
<sequence length="139" mass="15168">MGVTRLRRSHVCVAAVDCGRQWVQGSPAKPRGKQNLVFGLCRVQFEGPGDCWDSWVEHVTCRPTVAASLTRGPGGDHVQRSRFCFVEGFTGDLCGSHPQAPSARVYRRTAGFTPQLCRAGWVKPVPHITGLHATVSGVW</sequence>